<reference evidence="4" key="3">
    <citation type="submission" date="2025-09" db="UniProtKB">
        <authorList>
            <consortium name="Ensembl"/>
        </authorList>
    </citation>
    <scope>IDENTIFICATION</scope>
</reference>
<dbReference type="AlphaFoldDB" id="A0AAY4ELY9"/>
<feature type="signal peptide" evidence="2">
    <location>
        <begin position="1"/>
        <end position="26"/>
    </location>
</feature>
<dbReference type="InterPro" id="IPR000436">
    <property type="entry name" value="Sushi_SCR_CCP_dom"/>
</dbReference>
<sequence>MTHILLINLFNSFLFLSCGPPHTIKSTVPISDSHPVGTKIRYMCVKGYKRRAGTSSLIVCKINKMTNLPTWETSLPLECICKNLRINTINIQLPTVQYCMPLLNLYVIHVTSPHWPTFTSGYYCKT</sequence>
<reference evidence="4" key="2">
    <citation type="submission" date="2025-08" db="UniProtKB">
        <authorList>
            <consortium name="Ensembl"/>
        </authorList>
    </citation>
    <scope>IDENTIFICATION</scope>
</reference>
<evidence type="ECO:0000313" key="4">
    <source>
        <dbReference type="Ensembl" id="ENSDCDP00010058662.1"/>
    </source>
</evidence>
<dbReference type="PANTHER" id="PTHR15060:SF0">
    <property type="entry name" value="INTERLEUKIN-15 RECEPTOR SUBUNIT ALPHA"/>
    <property type="match status" value="1"/>
</dbReference>
<dbReference type="SUPFAM" id="SSF57535">
    <property type="entry name" value="Complement control module/SCR domain"/>
    <property type="match status" value="1"/>
</dbReference>
<protein>
    <recommendedName>
        <fullName evidence="3">Sushi domain-containing protein</fullName>
    </recommendedName>
</protein>
<keyword evidence="1" id="KW-1015">Disulfide bond</keyword>
<proteinExistence type="predicted"/>
<dbReference type="Proteomes" id="UP000694580">
    <property type="component" value="Chromosome 15"/>
</dbReference>
<dbReference type="Pfam" id="PF00084">
    <property type="entry name" value="Sushi"/>
    <property type="match status" value="1"/>
</dbReference>
<dbReference type="InterPro" id="IPR042372">
    <property type="entry name" value="IL15RA"/>
</dbReference>
<dbReference type="PANTHER" id="PTHR15060">
    <property type="entry name" value="INTERLEUKIN-15 RECEPTOR SUBUNIT ALPHA"/>
    <property type="match status" value="1"/>
</dbReference>
<feature type="chain" id="PRO_5044346094" description="Sushi domain-containing protein" evidence="2">
    <location>
        <begin position="27"/>
        <end position="126"/>
    </location>
</feature>
<dbReference type="Gene3D" id="2.20.28.230">
    <property type="match status" value="1"/>
</dbReference>
<dbReference type="InterPro" id="IPR035976">
    <property type="entry name" value="Sushi/SCR/CCP_sf"/>
</dbReference>
<keyword evidence="5" id="KW-1185">Reference proteome</keyword>
<reference evidence="4 5" key="1">
    <citation type="submission" date="2020-06" db="EMBL/GenBank/DDBJ databases">
        <authorList>
            <consortium name="Wellcome Sanger Institute Data Sharing"/>
        </authorList>
    </citation>
    <scope>NUCLEOTIDE SEQUENCE [LARGE SCALE GENOMIC DNA]</scope>
</reference>
<evidence type="ECO:0000259" key="3">
    <source>
        <dbReference type="Pfam" id="PF00084"/>
    </source>
</evidence>
<keyword evidence="2" id="KW-0732">Signal</keyword>
<dbReference type="Ensembl" id="ENSDCDT00010069368.1">
    <property type="protein sequence ID" value="ENSDCDP00010058662.1"/>
    <property type="gene ID" value="ENSDCDG00010032951.1"/>
</dbReference>
<evidence type="ECO:0000313" key="5">
    <source>
        <dbReference type="Proteomes" id="UP000694580"/>
    </source>
</evidence>
<feature type="domain" description="Sushi" evidence="3">
    <location>
        <begin position="18"/>
        <end position="79"/>
    </location>
</feature>
<evidence type="ECO:0000256" key="1">
    <source>
        <dbReference type="ARBA" id="ARBA00023157"/>
    </source>
</evidence>
<organism evidence="4 5">
    <name type="scientific">Denticeps clupeoides</name>
    <name type="common">denticle herring</name>
    <dbReference type="NCBI Taxonomy" id="299321"/>
    <lineage>
        <taxon>Eukaryota</taxon>
        <taxon>Metazoa</taxon>
        <taxon>Chordata</taxon>
        <taxon>Craniata</taxon>
        <taxon>Vertebrata</taxon>
        <taxon>Euteleostomi</taxon>
        <taxon>Actinopterygii</taxon>
        <taxon>Neopterygii</taxon>
        <taxon>Teleostei</taxon>
        <taxon>Clupei</taxon>
        <taxon>Clupeiformes</taxon>
        <taxon>Denticipitoidei</taxon>
        <taxon>Denticipitidae</taxon>
        <taxon>Denticeps</taxon>
    </lineage>
</organism>
<accession>A0AAY4ELY9</accession>
<name>A0AAY4ELY9_9TELE</name>
<evidence type="ECO:0000256" key="2">
    <source>
        <dbReference type="SAM" id="SignalP"/>
    </source>
</evidence>
<dbReference type="GO" id="GO:0042010">
    <property type="term" value="F:interleukin-15 receptor activity"/>
    <property type="evidence" value="ECO:0007669"/>
    <property type="project" value="InterPro"/>
</dbReference>